<organism evidence="2 3">
    <name type="scientific">Adineta ricciae</name>
    <name type="common">Rotifer</name>
    <dbReference type="NCBI Taxonomy" id="249248"/>
    <lineage>
        <taxon>Eukaryota</taxon>
        <taxon>Metazoa</taxon>
        <taxon>Spiralia</taxon>
        <taxon>Gnathifera</taxon>
        <taxon>Rotifera</taxon>
        <taxon>Eurotatoria</taxon>
        <taxon>Bdelloidea</taxon>
        <taxon>Adinetida</taxon>
        <taxon>Adinetidae</taxon>
        <taxon>Adineta</taxon>
    </lineage>
</organism>
<keyword evidence="3" id="KW-1185">Reference proteome</keyword>
<keyword evidence="1" id="KW-0812">Transmembrane</keyword>
<dbReference type="AlphaFoldDB" id="A0A814VBB1"/>
<proteinExistence type="predicted"/>
<name>A0A814VBB1_ADIRI</name>
<keyword evidence="1" id="KW-0472">Membrane</keyword>
<sequence length="343" mass="39983">MASIGVPVSASNFSIDSEMYVFQSTLELFQGISDKIILSIYSIVLLVSVIQTFWKNKHIDRFLAFMMEAYSDGKFGSSQIYYRQRIITCYRYDQRYSYIPNPNRSILLIFAIHIQTFLMIGIQTVFDRRKESINDCWSFHMPYEVLQCEDQRDPCGYNDTTGTSPKCTFYHFEMAHLITVVTSIVTWHYALRYFVVKLIRFARWAMFRDNDQPRKVCWCCCLATPRYLRFIMYFQYGFFWINILAVVLCGFILNVMIFRLSMNTFGSVWAPIIIAADGICSLFLTVGPELLQNWLNATMNGKVLLIIEQQELYLNKVEPLVSLIDEKVEVPKSSNTKCRGCCC</sequence>
<gene>
    <name evidence="2" type="ORF">XAT740_LOCUS22990</name>
</gene>
<feature type="transmembrane region" description="Helical" evidence="1">
    <location>
        <begin position="105"/>
        <end position="126"/>
    </location>
</feature>
<protein>
    <submittedName>
        <fullName evidence="2">Uncharacterized protein</fullName>
    </submittedName>
</protein>
<feature type="transmembrane region" description="Helical" evidence="1">
    <location>
        <begin position="269"/>
        <end position="291"/>
    </location>
</feature>
<feature type="transmembrane region" description="Helical" evidence="1">
    <location>
        <begin position="36"/>
        <end position="54"/>
    </location>
</feature>
<dbReference type="Proteomes" id="UP000663828">
    <property type="component" value="Unassembled WGS sequence"/>
</dbReference>
<evidence type="ECO:0000256" key="1">
    <source>
        <dbReference type="SAM" id="Phobius"/>
    </source>
</evidence>
<accession>A0A814VBB1</accession>
<dbReference type="EMBL" id="CAJNOR010001718">
    <property type="protein sequence ID" value="CAF1188724.1"/>
    <property type="molecule type" value="Genomic_DNA"/>
</dbReference>
<evidence type="ECO:0000313" key="3">
    <source>
        <dbReference type="Proteomes" id="UP000663828"/>
    </source>
</evidence>
<evidence type="ECO:0000313" key="2">
    <source>
        <dbReference type="EMBL" id="CAF1188724.1"/>
    </source>
</evidence>
<feature type="transmembrane region" description="Helical" evidence="1">
    <location>
        <begin position="174"/>
        <end position="195"/>
    </location>
</feature>
<reference evidence="2" key="1">
    <citation type="submission" date="2021-02" db="EMBL/GenBank/DDBJ databases">
        <authorList>
            <person name="Nowell W R."/>
        </authorList>
    </citation>
    <scope>NUCLEOTIDE SEQUENCE</scope>
</reference>
<feature type="transmembrane region" description="Helical" evidence="1">
    <location>
        <begin position="236"/>
        <end position="257"/>
    </location>
</feature>
<comment type="caution">
    <text evidence="2">The sequence shown here is derived from an EMBL/GenBank/DDBJ whole genome shotgun (WGS) entry which is preliminary data.</text>
</comment>
<keyword evidence="1" id="KW-1133">Transmembrane helix</keyword>